<proteinExistence type="predicted"/>
<dbReference type="InParanoid" id="A0A4Q1BEX4"/>
<evidence type="ECO:0000313" key="3">
    <source>
        <dbReference type="Proteomes" id="UP000289152"/>
    </source>
</evidence>
<gene>
    <name evidence="2" type="ORF">M231_06744</name>
</gene>
<dbReference type="EMBL" id="SDIL01000113">
    <property type="protein sequence ID" value="RXK35975.1"/>
    <property type="molecule type" value="Genomic_DNA"/>
</dbReference>
<evidence type="ECO:0000256" key="1">
    <source>
        <dbReference type="SAM" id="SignalP"/>
    </source>
</evidence>
<accession>A0A4Q1BEX4</accession>
<evidence type="ECO:0000313" key="2">
    <source>
        <dbReference type="EMBL" id="RXK35975.1"/>
    </source>
</evidence>
<name>A0A4Q1BEX4_TREME</name>
<feature type="chain" id="PRO_5020631926" evidence="1">
    <location>
        <begin position="18"/>
        <end position="153"/>
    </location>
</feature>
<keyword evidence="1" id="KW-0732">Signal</keyword>
<keyword evidence="3" id="KW-1185">Reference proteome</keyword>
<comment type="caution">
    <text evidence="2">The sequence shown here is derived from an EMBL/GenBank/DDBJ whole genome shotgun (WGS) entry which is preliminary data.</text>
</comment>
<organism evidence="2 3">
    <name type="scientific">Tremella mesenterica</name>
    <name type="common">Jelly fungus</name>
    <dbReference type="NCBI Taxonomy" id="5217"/>
    <lineage>
        <taxon>Eukaryota</taxon>
        <taxon>Fungi</taxon>
        <taxon>Dikarya</taxon>
        <taxon>Basidiomycota</taxon>
        <taxon>Agaricomycotina</taxon>
        <taxon>Tremellomycetes</taxon>
        <taxon>Tremellales</taxon>
        <taxon>Tremellaceae</taxon>
        <taxon>Tremella</taxon>
    </lineage>
</organism>
<dbReference type="VEuPathDB" id="FungiDB:TREMEDRAFT_65670"/>
<feature type="signal peptide" evidence="1">
    <location>
        <begin position="1"/>
        <end position="17"/>
    </location>
</feature>
<dbReference type="AlphaFoldDB" id="A0A4Q1BEX4"/>
<sequence length="153" mass="15904">MKVLLSILLWWCMLVKGEMEMEKREGLINSTTVFHETVTPSLSSLKLFNPSSLSSSSINQDPIPVSTLNSITSKVKVSTPTGVEIPSASTTYGDGALGSLVPSISSISGFASASTSRSGSSGDTSDGERVRVESWVGLMGLAMGMAGVGGWAV</sequence>
<reference evidence="2 3" key="1">
    <citation type="submission" date="2016-06" db="EMBL/GenBank/DDBJ databases">
        <title>Evolution of pathogenesis and genome organization in the Tremellales.</title>
        <authorList>
            <person name="Cuomo C."/>
            <person name="Litvintseva A."/>
            <person name="Heitman J."/>
            <person name="Chen Y."/>
            <person name="Sun S."/>
            <person name="Springer D."/>
            <person name="Dromer F."/>
            <person name="Young S."/>
            <person name="Zeng Q."/>
            <person name="Chapman S."/>
            <person name="Gujja S."/>
            <person name="Saif S."/>
            <person name="Birren B."/>
        </authorList>
    </citation>
    <scope>NUCLEOTIDE SEQUENCE [LARGE SCALE GENOMIC DNA]</scope>
    <source>
        <strain evidence="2 3">ATCC 28783</strain>
    </source>
</reference>
<protein>
    <submittedName>
        <fullName evidence="2">Uncharacterized protein</fullName>
    </submittedName>
</protein>
<dbReference type="Proteomes" id="UP000289152">
    <property type="component" value="Unassembled WGS sequence"/>
</dbReference>